<keyword evidence="2" id="KW-1185">Reference proteome</keyword>
<dbReference type="EMBL" id="JACXVP010000002">
    <property type="protein sequence ID" value="KAG5625732.1"/>
    <property type="molecule type" value="Genomic_DNA"/>
</dbReference>
<sequence length="133" mass="14870">MEHLAQVVSRCNVALCNSCLLLPWSNCVVKPFLENLSSPSLTGGKMLLSVAEKPGVVILKLHLLFPYYLIHENGSGSLNLLVFPLCTRWVVSCKRYWENHRHVDINELLRVALGEGKSSYEDSVTSKDEPTTT</sequence>
<dbReference type="Proteomes" id="UP000824120">
    <property type="component" value="Chromosome 2"/>
</dbReference>
<evidence type="ECO:0000313" key="1">
    <source>
        <dbReference type="EMBL" id="KAG5625732.1"/>
    </source>
</evidence>
<evidence type="ECO:0000313" key="2">
    <source>
        <dbReference type="Proteomes" id="UP000824120"/>
    </source>
</evidence>
<organism evidence="1 2">
    <name type="scientific">Solanum commersonii</name>
    <name type="common">Commerson's wild potato</name>
    <name type="synonym">Commerson's nightshade</name>
    <dbReference type="NCBI Taxonomy" id="4109"/>
    <lineage>
        <taxon>Eukaryota</taxon>
        <taxon>Viridiplantae</taxon>
        <taxon>Streptophyta</taxon>
        <taxon>Embryophyta</taxon>
        <taxon>Tracheophyta</taxon>
        <taxon>Spermatophyta</taxon>
        <taxon>Magnoliopsida</taxon>
        <taxon>eudicotyledons</taxon>
        <taxon>Gunneridae</taxon>
        <taxon>Pentapetalae</taxon>
        <taxon>asterids</taxon>
        <taxon>lamiids</taxon>
        <taxon>Solanales</taxon>
        <taxon>Solanaceae</taxon>
        <taxon>Solanoideae</taxon>
        <taxon>Solaneae</taxon>
        <taxon>Solanum</taxon>
    </lineage>
</organism>
<proteinExistence type="predicted"/>
<protein>
    <submittedName>
        <fullName evidence="1">Uncharacterized protein</fullName>
    </submittedName>
</protein>
<name>A0A9J6AN00_SOLCO</name>
<gene>
    <name evidence="1" type="ORF">H5410_010950</name>
</gene>
<comment type="caution">
    <text evidence="1">The sequence shown here is derived from an EMBL/GenBank/DDBJ whole genome shotgun (WGS) entry which is preliminary data.</text>
</comment>
<reference evidence="1 2" key="1">
    <citation type="submission" date="2020-09" db="EMBL/GenBank/DDBJ databases">
        <title>De no assembly of potato wild relative species, Solanum commersonii.</title>
        <authorList>
            <person name="Cho K."/>
        </authorList>
    </citation>
    <scope>NUCLEOTIDE SEQUENCE [LARGE SCALE GENOMIC DNA]</scope>
    <source>
        <strain evidence="1">LZ3.2</strain>
        <tissue evidence="1">Leaf</tissue>
    </source>
</reference>
<dbReference type="AlphaFoldDB" id="A0A9J6AN00"/>
<accession>A0A9J6AN00</accession>